<feature type="region of interest" description="Disordered" evidence="1">
    <location>
        <begin position="241"/>
        <end position="318"/>
    </location>
</feature>
<protein>
    <submittedName>
        <fullName evidence="2">Uncharacterized protein</fullName>
    </submittedName>
</protein>
<gene>
    <name evidence="2" type="primary">WBGene00280763</name>
</gene>
<organism evidence="2 3">
    <name type="scientific">Pristionchus pacificus</name>
    <name type="common">Parasitic nematode worm</name>
    <dbReference type="NCBI Taxonomy" id="54126"/>
    <lineage>
        <taxon>Eukaryota</taxon>
        <taxon>Metazoa</taxon>
        <taxon>Ecdysozoa</taxon>
        <taxon>Nematoda</taxon>
        <taxon>Chromadorea</taxon>
        <taxon>Rhabditida</taxon>
        <taxon>Rhabditina</taxon>
        <taxon>Diplogasteromorpha</taxon>
        <taxon>Diplogasteroidea</taxon>
        <taxon>Neodiplogasteridae</taxon>
        <taxon>Pristionchus</taxon>
    </lineage>
</organism>
<keyword evidence="3" id="KW-1185">Reference proteome</keyword>
<evidence type="ECO:0000313" key="2">
    <source>
        <dbReference type="EnsemblMetazoa" id="PPA42394.1"/>
    </source>
</evidence>
<reference evidence="3" key="1">
    <citation type="journal article" date="2008" name="Nat. Genet.">
        <title>The Pristionchus pacificus genome provides a unique perspective on nematode lifestyle and parasitism.</title>
        <authorList>
            <person name="Dieterich C."/>
            <person name="Clifton S.W."/>
            <person name="Schuster L.N."/>
            <person name="Chinwalla A."/>
            <person name="Delehaunty K."/>
            <person name="Dinkelacker I."/>
            <person name="Fulton L."/>
            <person name="Fulton R."/>
            <person name="Godfrey J."/>
            <person name="Minx P."/>
            <person name="Mitreva M."/>
            <person name="Roeseler W."/>
            <person name="Tian H."/>
            <person name="Witte H."/>
            <person name="Yang S.P."/>
            <person name="Wilson R.K."/>
            <person name="Sommer R.J."/>
        </authorList>
    </citation>
    <scope>NUCLEOTIDE SEQUENCE [LARGE SCALE GENOMIC DNA]</scope>
    <source>
        <strain evidence="3">PS312</strain>
    </source>
</reference>
<proteinExistence type="predicted"/>
<dbReference type="OrthoDB" id="5853768at2759"/>
<name>A0A2A6D2E8_PRIPA</name>
<sequence>MGKKSKGVDELKLVFVGGKSKDALFRKLCSQSKRWEHHGAYTDVHYLVVAHNGEDITVETICTMSVCCAGIGSGIEVAGAREMAIRDADMAIVYFAQHDLATFERIGALPPLFELRKQQNVKSSLKAYSGSDSSSSGNGLRLRASMKKMRERMERNEIGIVTSAQGESLSARLGETCRFLRLSTADCANPMEYLMEMVVDSLDRRKARERGLLCRKPKQSVPSTNKISKIQSKATYVSTALEAEDPTSESTALEAEDPTSESTALEAEDPSSESTALEAEDPSSESTALEAEDPSSESTALEAEDPSSESTALEAEDPHWSRLRWKLTTPHRSRLRWKLKTPHRSRRHWKLTTPHRSRRRWKLKTPHRKTNRPERDEYTETAHGILHSEDRIGEPAKMIRLSRAPWTFRNHADRVL</sequence>
<dbReference type="AlphaFoldDB" id="A0A2A6D2E8"/>
<evidence type="ECO:0000313" key="3">
    <source>
        <dbReference type="Proteomes" id="UP000005239"/>
    </source>
</evidence>
<accession>A0A2A6D2E8</accession>
<reference evidence="2" key="2">
    <citation type="submission" date="2022-06" db="UniProtKB">
        <authorList>
            <consortium name="EnsemblMetazoa"/>
        </authorList>
    </citation>
    <scope>IDENTIFICATION</scope>
    <source>
        <strain evidence="2">PS312</strain>
    </source>
</reference>
<accession>A0A8R1UX04</accession>
<dbReference type="PANTHER" id="PTHR36935:SF1">
    <property type="entry name" value="RAS FAMILY PROTEIN"/>
    <property type="match status" value="1"/>
</dbReference>
<dbReference type="EnsemblMetazoa" id="PPA42394.1">
    <property type="protein sequence ID" value="PPA42394.1"/>
    <property type="gene ID" value="WBGene00280763"/>
</dbReference>
<feature type="region of interest" description="Disordered" evidence="1">
    <location>
        <begin position="346"/>
        <end position="376"/>
    </location>
</feature>
<dbReference type="Proteomes" id="UP000005239">
    <property type="component" value="Unassembled WGS sequence"/>
</dbReference>
<evidence type="ECO:0000256" key="1">
    <source>
        <dbReference type="SAM" id="MobiDB-lite"/>
    </source>
</evidence>
<feature type="compositionally biased region" description="Basic residues" evidence="1">
    <location>
        <begin position="346"/>
        <end position="370"/>
    </location>
</feature>
<dbReference type="PANTHER" id="PTHR36935">
    <property type="entry name" value="PROTEIN CBG00261"/>
    <property type="match status" value="1"/>
</dbReference>